<dbReference type="AlphaFoldDB" id="A0A382TYD1"/>
<dbReference type="PANTHER" id="PTHR30244:SF36">
    <property type="entry name" value="3-OXO-GLUCOSE-6-PHOSPHATE:GLUTAMATE AMINOTRANSFERASE"/>
    <property type="match status" value="1"/>
</dbReference>
<feature type="non-terminal residue" evidence="2">
    <location>
        <position position="248"/>
    </location>
</feature>
<sequence>MMKVRYRDLSVHDSVIQKELLNSVKGVLDHGKIILGPEVDEFEKNIANYCGTKYAIGVSCGTNALYLSLKALGVGVGDEVITTPLSWIATVNAIVLTGAVPVFVDIGQDLNIDPELIEEAVTDRTKAIVPVHFTGRLCKMDRINEVAKKKGIFVVEDAAQSFGAKVNGTVAGAFGDTGCFSMNAMKVFCSYGEAGAIVTDDDDLYPKLISYRYNGTINKEDCHTPSINARIDTIQAAMMNVNLKYISD</sequence>
<dbReference type="InterPro" id="IPR015421">
    <property type="entry name" value="PyrdxlP-dep_Trfase_major"/>
</dbReference>
<dbReference type="EMBL" id="UINC01139703">
    <property type="protein sequence ID" value="SVD26418.1"/>
    <property type="molecule type" value="Genomic_DNA"/>
</dbReference>
<dbReference type="Pfam" id="PF01041">
    <property type="entry name" value="DegT_DnrJ_EryC1"/>
    <property type="match status" value="1"/>
</dbReference>
<protein>
    <recommendedName>
        <fullName evidence="3">DegT/DnrJ/EryC1/StrS family aminotransferase</fullName>
    </recommendedName>
</protein>
<reference evidence="2" key="1">
    <citation type="submission" date="2018-05" db="EMBL/GenBank/DDBJ databases">
        <authorList>
            <person name="Lanie J.A."/>
            <person name="Ng W.-L."/>
            <person name="Kazmierczak K.M."/>
            <person name="Andrzejewski T.M."/>
            <person name="Davidsen T.M."/>
            <person name="Wayne K.J."/>
            <person name="Tettelin H."/>
            <person name="Glass J.I."/>
            <person name="Rusch D."/>
            <person name="Podicherti R."/>
            <person name="Tsui H.-C.T."/>
            <person name="Winkler M.E."/>
        </authorList>
    </citation>
    <scope>NUCLEOTIDE SEQUENCE</scope>
</reference>
<dbReference type="InterPro" id="IPR015424">
    <property type="entry name" value="PyrdxlP-dep_Trfase"/>
</dbReference>
<proteinExistence type="predicted"/>
<organism evidence="2">
    <name type="scientific">marine metagenome</name>
    <dbReference type="NCBI Taxonomy" id="408172"/>
    <lineage>
        <taxon>unclassified sequences</taxon>
        <taxon>metagenomes</taxon>
        <taxon>ecological metagenomes</taxon>
    </lineage>
</organism>
<dbReference type="CDD" id="cd00616">
    <property type="entry name" value="AHBA_syn"/>
    <property type="match status" value="1"/>
</dbReference>
<gene>
    <name evidence="2" type="ORF">METZ01_LOCUS379272</name>
</gene>
<dbReference type="PANTHER" id="PTHR30244">
    <property type="entry name" value="TRANSAMINASE"/>
    <property type="match status" value="1"/>
</dbReference>
<dbReference type="Gene3D" id="3.40.640.10">
    <property type="entry name" value="Type I PLP-dependent aspartate aminotransferase-like (Major domain)"/>
    <property type="match status" value="1"/>
</dbReference>
<dbReference type="GO" id="GO:0008483">
    <property type="term" value="F:transaminase activity"/>
    <property type="evidence" value="ECO:0007669"/>
    <property type="project" value="TreeGrafter"/>
</dbReference>
<keyword evidence="1" id="KW-0663">Pyridoxal phosphate</keyword>
<dbReference type="SUPFAM" id="SSF53383">
    <property type="entry name" value="PLP-dependent transferases"/>
    <property type="match status" value="1"/>
</dbReference>
<dbReference type="InterPro" id="IPR000653">
    <property type="entry name" value="DegT/StrS_aminotransferase"/>
</dbReference>
<dbReference type="GO" id="GO:0000271">
    <property type="term" value="P:polysaccharide biosynthetic process"/>
    <property type="evidence" value="ECO:0007669"/>
    <property type="project" value="TreeGrafter"/>
</dbReference>
<evidence type="ECO:0000256" key="1">
    <source>
        <dbReference type="ARBA" id="ARBA00022898"/>
    </source>
</evidence>
<name>A0A382TYD1_9ZZZZ</name>
<evidence type="ECO:0008006" key="3">
    <source>
        <dbReference type="Google" id="ProtNLM"/>
    </source>
</evidence>
<dbReference type="GO" id="GO:0030170">
    <property type="term" value="F:pyridoxal phosphate binding"/>
    <property type="evidence" value="ECO:0007669"/>
    <property type="project" value="TreeGrafter"/>
</dbReference>
<evidence type="ECO:0000313" key="2">
    <source>
        <dbReference type="EMBL" id="SVD26418.1"/>
    </source>
</evidence>
<accession>A0A382TYD1</accession>